<organism evidence="1 2">
    <name type="scientific">Goekera deserti</name>
    <dbReference type="NCBI Taxonomy" id="2497753"/>
    <lineage>
        <taxon>Bacteria</taxon>
        <taxon>Bacillati</taxon>
        <taxon>Actinomycetota</taxon>
        <taxon>Actinomycetes</taxon>
        <taxon>Geodermatophilales</taxon>
        <taxon>Geodermatophilaceae</taxon>
        <taxon>Goekera</taxon>
    </lineage>
</organism>
<comment type="caution">
    <text evidence="1">The sequence shown here is derived from an EMBL/GenBank/DDBJ whole genome shotgun (WGS) entry which is preliminary data.</text>
</comment>
<evidence type="ECO:0000313" key="2">
    <source>
        <dbReference type="Proteomes" id="UP000470470"/>
    </source>
</evidence>
<dbReference type="AlphaFoldDB" id="A0A7K3WFS9"/>
<protein>
    <recommendedName>
        <fullName evidence="3">Core-binding (CB) domain-containing protein</fullName>
    </recommendedName>
</protein>
<accession>A0A7K3WFS9</accession>
<evidence type="ECO:0000313" key="1">
    <source>
        <dbReference type="EMBL" id="NEL54590.1"/>
    </source>
</evidence>
<dbReference type="Proteomes" id="UP000470470">
    <property type="component" value="Unassembled WGS sequence"/>
</dbReference>
<name>A0A7K3WFS9_9ACTN</name>
<gene>
    <name evidence="1" type="ORF">G1H19_11315</name>
</gene>
<sequence length="109" mass="11675">MTELQPGLGVASVSPAIQRLAPSGSEALARVPGTAVDPFDRLVVAFLTGRRLAHTKTAYAADLAAWRSWCLVEAPEEYRVHPLLARRPHVDAWVDHLGRAAATGDRPGA</sequence>
<dbReference type="RefSeq" id="WP_152727826.1">
    <property type="nucleotide sequence ID" value="NZ_JAABOZ010000001.1"/>
</dbReference>
<evidence type="ECO:0008006" key="3">
    <source>
        <dbReference type="Google" id="ProtNLM"/>
    </source>
</evidence>
<proteinExistence type="predicted"/>
<keyword evidence="2" id="KW-1185">Reference proteome</keyword>
<dbReference type="EMBL" id="JAAGWK010000015">
    <property type="protein sequence ID" value="NEL54590.1"/>
    <property type="molecule type" value="Genomic_DNA"/>
</dbReference>
<reference evidence="1 2" key="1">
    <citation type="submission" date="2020-02" db="EMBL/GenBank/DDBJ databases">
        <title>The whole genome sequence of CPCC 205119.</title>
        <authorList>
            <person name="Jiang Z."/>
        </authorList>
    </citation>
    <scope>NUCLEOTIDE SEQUENCE [LARGE SCALE GENOMIC DNA]</scope>
    <source>
        <strain evidence="1 2">CPCC 205119</strain>
    </source>
</reference>